<evidence type="ECO:0000256" key="10">
    <source>
        <dbReference type="ARBA" id="ARBA00023136"/>
    </source>
</evidence>
<comment type="caution">
    <text evidence="14">The sequence shown here is derived from an EMBL/GenBank/DDBJ whole genome shotgun (WGS) entry which is preliminary data.</text>
</comment>
<dbReference type="AlphaFoldDB" id="A0A0R1LPU6"/>
<dbReference type="GO" id="GO:0005267">
    <property type="term" value="F:potassium channel activity"/>
    <property type="evidence" value="ECO:0007669"/>
    <property type="project" value="UniProtKB-KW"/>
</dbReference>
<keyword evidence="4" id="KW-0633">Potassium transport</keyword>
<keyword evidence="9" id="KW-0406">Ion transport</keyword>
<dbReference type="STRING" id="1423776.FD04_GL000849"/>
<proteinExistence type="inferred from homology"/>
<dbReference type="RefSeq" id="WP_054699888.1">
    <property type="nucleotide sequence ID" value="NZ_AZEE01000028.1"/>
</dbReference>
<keyword evidence="6" id="KW-0631">Potassium channel</keyword>
<protein>
    <recommendedName>
        <fullName evidence="16">Integral membrane protein</fullName>
    </recommendedName>
</protein>
<feature type="transmembrane region" description="Helical" evidence="13">
    <location>
        <begin position="107"/>
        <end position="127"/>
    </location>
</feature>
<feature type="transmembrane region" description="Helical" evidence="13">
    <location>
        <begin position="12"/>
        <end position="37"/>
    </location>
</feature>
<evidence type="ECO:0000256" key="5">
    <source>
        <dbReference type="ARBA" id="ARBA00022692"/>
    </source>
</evidence>
<feature type="transmembrane region" description="Helical" evidence="13">
    <location>
        <begin position="76"/>
        <end position="95"/>
    </location>
</feature>
<dbReference type="EMBL" id="AZEE01000028">
    <property type="protein sequence ID" value="KRK97877.1"/>
    <property type="molecule type" value="Genomic_DNA"/>
</dbReference>
<comment type="catalytic activity">
    <reaction evidence="12">
        <text>K(+)(in) = K(+)(out)</text>
        <dbReference type="Rhea" id="RHEA:29463"/>
        <dbReference type="ChEBI" id="CHEBI:29103"/>
    </reaction>
</comment>
<comment type="similarity">
    <text evidence="2">Belongs to the TMEM175 family.</text>
</comment>
<evidence type="ECO:0000313" key="15">
    <source>
        <dbReference type="Proteomes" id="UP000051160"/>
    </source>
</evidence>
<dbReference type="Pfam" id="PF06736">
    <property type="entry name" value="TMEM175"/>
    <property type="match status" value="1"/>
</dbReference>
<keyword evidence="10 13" id="KW-0472">Membrane</keyword>
<evidence type="ECO:0008006" key="16">
    <source>
        <dbReference type="Google" id="ProtNLM"/>
    </source>
</evidence>
<dbReference type="GO" id="GO:0015252">
    <property type="term" value="F:proton channel activity"/>
    <property type="evidence" value="ECO:0007669"/>
    <property type="project" value="InterPro"/>
</dbReference>
<dbReference type="GO" id="GO:0016020">
    <property type="term" value="C:membrane"/>
    <property type="evidence" value="ECO:0007669"/>
    <property type="project" value="UniProtKB-SubCell"/>
</dbReference>
<keyword evidence="15" id="KW-1185">Reference proteome</keyword>
<evidence type="ECO:0000256" key="1">
    <source>
        <dbReference type="ARBA" id="ARBA00004141"/>
    </source>
</evidence>
<dbReference type="InterPro" id="IPR010617">
    <property type="entry name" value="TMEM175-like"/>
</dbReference>
<gene>
    <name evidence="14" type="ORF">FD04_GL000849</name>
</gene>
<keyword evidence="7" id="KW-0630">Potassium</keyword>
<dbReference type="OrthoDB" id="7626281at2"/>
<keyword evidence="8 13" id="KW-1133">Transmembrane helix</keyword>
<name>A0A0R1LPU6_9LACO</name>
<keyword evidence="11" id="KW-0407">Ion channel</keyword>
<accession>A0A0R1LPU6</accession>
<evidence type="ECO:0000256" key="9">
    <source>
        <dbReference type="ARBA" id="ARBA00023065"/>
    </source>
</evidence>
<evidence type="ECO:0000256" key="7">
    <source>
        <dbReference type="ARBA" id="ARBA00022958"/>
    </source>
</evidence>
<feature type="transmembrane region" description="Helical" evidence="13">
    <location>
        <begin position="147"/>
        <end position="168"/>
    </location>
</feature>
<evidence type="ECO:0000256" key="2">
    <source>
        <dbReference type="ARBA" id="ARBA00006920"/>
    </source>
</evidence>
<sequence>MNKARVEAFTDAVVAIILTIMILEFKTPSSLAFSAIFENGPYLISYVVGYVFVGVAWYNHHYLFAVSKRITKRVYWLNNFWLFSMSFIPVATAWVGQGLNAFGPEAFYAIVYFLWTLSYQLLTLALLSTSRQAGDTKAVKAISAMPLYRFLTTWYWVLGLVLVDVIALVMMPSLQLLVVAGLVVFVGARTNSDSDQLFN</sequence>
<dbReference type="Proteomes" id="UP000051160">
    <property type="component" value="Unassembled WGS sequence"/>
</dbReference>
<evidence type="ECO:0000256" key="3">
    <source>
        <dbReference type="ARBA" id="ARBA00022448"/>
    </source>
</evidence>
<feature type="transmembrane region" description="Helical" evidence="13">
    <location>
        <begin position="43"/>
        <end position="64"/>
    </location>
</feature>
<evidence type="ECO:0000256" key="8">
    <source>
        <dbReference type="ARBA" id="ARBA00022989"/>
    </source>
</evidence>
<comment type="subcellular location">
    <subcellularLocation>
        <location evidence="1">Membrane</location>
        <topology evidence="1">Multi-pass membrane protein</topology>
    </subcellularLocation>
</comment>
<organism evidence="14 15">
    <name type="scientific">Secundilactobacillus odoratitofui DSM 19909 = JCM 15043</name>
    <dbReference type="NCBI Taxonomy" id="1423776"/>
    <lineage>
        <taxon>Bacteria</taxon>
        <taxon>Bacillati</taxon>
        <taxon>Bacillota</taxon>
        <taxon>Bacilli</taxon>
        <taxon>Lactobacillales</taxon>
        <taxon>Lactobacillaceae</taxon>
        <taxon>Secundilactobacillus</taxon>
    </lineage>
</organism>
<keyword evidence="5 13" id="KW-0812">Transmembrane</keyword>
<reference evidence="14 15" key="1">
    <citation type="journal article" date="2015" name="Genome Announc.">
        <title>Expanding the biotechnology potential of lactobacilli through comparative genomics of 213 strains and associated genera.</title>
        <authorList>
            <person name="Sun Z."/>
            <person name="Harris H.M."/>
            <person name="McCann A."/>
            <person name="Guo C."/>
            <person name="Argimon S."/>
            <person name="Zhang W."/>
            <person name="Yang X."/>
            <person name="Jeffery I.B."/>
            <person name="Cooney J.C."/>
            <person name="Kagawa T.F."/>
            <person name="Liu W."/>
            <person name="Song Y."/>
            <person name="Salvetti E."/>
            <person name="Wrobel A."/>
            <person name="Rasinkangas P."/>
            <person name="Parkhill J."/>
            <person name="Rea M.C."/>
            <person name="O'Sullivan O."/>
            <person name="Ritari J."/>
            <person name="Douillard F.P."/>
            <person name="Paul Ross R."/>
            <person name="Yang R."/>
            <person name="Briner A.E."/>
            <person name="Felis G.E."/>
            <person name="de Vos W.M."/>
            <person name="Barrangou R."/>
            <person name="Klaenhammer T.R."/>
            <person name="Caufield P.W."/>
            <person name="Cui Y."/>
            <person name="Zhang H."/>
            <person name="O'Toole P.W."/>
        </authorList>
    </citation>
    <scope>NUCLEOTIDE SEQUENCE [LARGE SCALE GENOMIC DNA]</scope>
    <source>
        <strain evidence="14 15">DSM 19909</strain>
    </source>
</reference>
<evidence type="ECO:0000313" key="14">
    <source>
        <dbReference type="EMBL" id="KRK97877.1"/>
    </source>
</evidence>
<evidence type="ECO:0000256" key="4">
    <source>
        <dbReference type="ARBA" id="ARBA00022538"/>
    </source>
</evidence>
<evidence type="ECO:0000256" key="13">
    <source>
        <dbReference type="SAM" id="Phobius"/>
    </source>
</evidence>
<feature type="transmembrane region" description="Helical" evidence="13">
    <location>
        <begin position="174"/>
        <end position="191"/>
    </location>
</feature>
<keyword evidence="3" id="KW-0813">Transport</keyword>
<evidence type="ECO:0000256" key="11">
    <source>
        <dbReference type="ARBA" id="ARBA00023303"/>
    </source>
</evidence>
<dbReference type="PATRIC" id="fig|1423776.4.peg.856"/>
<evidence type="ECO:0000256" key="12">
    <source>
        <dbReference type="ARBA" id="ARBA00034430"/>
    </source>
</evidence>
<evidence type="ECO:0000256" key="6">
    <source>
        <dbReference type="ARBA" id="ARBA00022826"/>
    </source>
</evidence>